<evidence type="ECO:0000256" key="5">
    <source>
        <dbReference type="ARBA" id="ARBA00023284"/>
    </source>
</evidence>
<dbReference type="PANTHER" id="PTHR13887">
    <property type="entry name" value="GLUTATHIONE S-TRANSFERASE KAPPA"/>
    <property type="match status" value="1"/>
</dbReference>
<feature type="domain" description="Thioredoxin" evidence="6">
    <location>
        <begin position="26"/>
        <end position="174"/>
    </location>
</feature>
<dbReference type="PROSITE" id="PS51352">
    <property type="entry name" value="THIOREDOXIN_2"/>
    <property type="match status" value="1"/>
</dbReference>
<accession>A0A8J7UWA4</accession>
<proteinExistence type="inferred from homology"/>
<evidence type="ECO:0000313" key="7">
    <source>
        <dbReference type="EMBL" id="MBP3193456.1"/>
    </source>
</evidence>
<sequence>MSKRFALWGGLVVGLAAVTLVMFRMADDESAAPETTAAGAGNSVNEEILEPRQDDWIKGNPDAGVIVVKYSDFQCPACRFYASMDDRLSEELGDDVLFVYRHFPLRNFEHSRLASRYAEAAGRQDAFWEMHDLIYINQQQWSRGDAESIFRQFADSIELDMDQLDEDLQDPELSDRIEADYEDGQELGVRSVPSLFINGEAVENPRSLDDYRDLIISYQ</sequence>
<dbReference type="Pfam" id="PF13462">
    <property type="entry name" value="Thioredoxin_4"/>
    <property type="match status" value="1"/>
</dbReference>
<keyword evidence="2" id="KW-0732">Signal</keyword>
<dbReference type="PANTHER" id="PTHR13887:SF14">
    <property type="entry name" value="DISULFIDE BOND FORMATION PROTEIN D"/>
    <property type="match status" value="1"/>
</dbReference>
<keyword evidence="4" id="KW-1015">Disulfide bond</keyword>
<evidence type="ECO:0000256" key="1">
    <source>
        <dbReference type="ARBA" id="ARBA00005791"/>
    </source>
</evidence>
<dbReference type="InterPro" id="IPR012336">
    <property type="entry name" value="Thioredoxin-like_fold"/>
</dbReference>
<evidence type="ECO:0000259" key="6">
    <source>
        <dbReference type="PROSITE" id="PS51352"/>
    </source>
</evidence>
<dbReference type="AlphaFoldDB" id="A0A8J7UWA4"/>
<dbReference type="GO" id="GO:0016491">
    <property type="term" value="F:oxidoreductase activity"/>
    <property type="evidence" value="ECO:0007669"/>
    <property type="project" value="UniProtKB-KW"/>
</dbReference>
<dbReference type="RefSeq" id="WP_210512911.1">
    <property type="nucleotide sequence ID" value="NZ_JAFIDN010000010.1"/>
</dbReference>
<dbReference type="Gene3D" id="3.40.30.10">
    <property type="entry name" value="Glutaredoxin"/>
    <property type="match status" value="1"/>
</dbReference>
<organism evidence="7 8">
    <name type="scientific">Natronogracilivirga saccharolytica</name>
    <dbReference type="NCBI Taxonomy" id="2812953"/>
    <lineage>
        <taxon>Bacteria</taxon>
        <taxon>Pseudomonadati</taxon>
        <taxon>Balneolota</taxon>
        <taxon>Balneolia</taxon>
        <taxon>Balneolales</taxon>
        <taxon>Cyclonatronaceae</taxon>
        <taxon>Natronogracilivirga</taxon>
    </lineage>
</organism>
<evidence type="ECO:0000313" key="8">
    <source>
        <dbReference type="Proteomes" id="UP000673975"/>
    </source>
</evidence>
<dbReference type="SUPFAM" id="SSF52833">
    <property type="entry name" value="Thioredoxin-like"/>
    <property type="match status" value="1"/>
</dbReference>
<dbReference type="InterPro" id="IPR013766">
    <property type="entry name" value="Thioredoxin_domain"/>
</dbReference>
<keyword evidence="8" id="KW-1185">Reference proteome</keyword>
<dbReference type="Proteomes" id="UP000673975">
    <property type="component" value="Unassembled WGS sequence"/>
</dbReference>
<dbReference type="EMBL" id="JAFIDN010000010">
    <property type="protein sequence ID" value="MBP3193456.1"/>
    <property type="molecule type" value="Genomic_DNA"/>
</dbReference>
<evidence type="ECO:0000256" key="3">
    <source>
        <dbReference type="ARBA" id="ARBA00023002"/>
    </source>
</evidence>
<reference evidence="7" key="1">
    <citation type="submission" date="2021-02" db="EMBL/GenBank/DDBJ databases">
        <title>Natronogracilivirga saccharolytica gen. nov. sp. nov. a new anaerobic, haloalkiliphilic carbohydrate-fermenting bacterium from soda lake and proposing of Cyclonatronumiaceae fam. nov. in the phylum Balneolaeota.</title>
        <authorList>
            <person name="Zhilina T.N."/>
            <person name="Sorokin D.Y."/>
            <person name="Zavarzina D.G."/>
            <person name="Toshchakov S.V."/>
            <person name="Kublanov I.V."/>
        </authorList>
    </citation>
    <scope>NUCLEOTIDE SEQUENCE</scope>
    <source>
        <strain evidence="7">Z-1702</strain>
    </source>
</reference>
<keyword evidence="5" id="KW-0676">Redox-active center</keyword>
<gene>
    <name evidence="7" type="ORF">NATSA_12330</name>
</gene>
<name>A0A8J7UWA4_9BACT</name>
<keyword evidence="3" id="KW-0560">Oxidoreductase</keyword>
<dbReference type="InterPro" id="IPR036249">
    <property type="entry name" value="Thioredoxin-like_sf"/>
</dbReference>
<comment type="caution">
    <text evidence="7">The sequence shown here is derived from an EMBL/GenBank/DDBJ whole genome shotgun (WGS) entry which is preliminary data.</text>
</comment>
<comment type="similarity">
    <text evidence="1">Belongs to the thioredoxin family. DsbA subfamily.</text>
</comment>
<protein>
    <submittedName>
        <fullName evidence="7">DsbA family protein</fullName>
    </submittedName>
</protein>
<evidence type="ECO:0000256" key="4">
    <source>
        <dbReference type="ARBA" id="ARBA00023157"/>
    </source>
</evidence>
<evidence type="ECO:0000256" key="2">
    <source>
        <dbReference type="ARBA" id="ARBA00022729"/>
    </source>
</evidence>